<evidence type="ECO:0000256" key="2">
    <source>
        <dbReference type="ARBA" id="ARBA00023315"/>
    </source>
</evidence>
<reference evidence="4 5" key="1">
    <citation type="submission" date="2020-11" db="EMBL/GenBank/DDBJ databases">
        <title>The genome sequence of Novosphingobium sp. 1Y9A.</title>
        <authorList>
            <person name="Liu Y."/>
        </authorList>
    </citation>
    <scope>NUCLEOTIDE SEQUENCE [LARGE SCALE GENOMIC DNA]</scope>
    <source>
        <strain evidence="4 5">1Y9A</strain>
    </source>
</reference>
<evidence type="ECO:0000313" key="5">
    <source>
        <dbReference type="Proteomes" id="UP000600799"/>
    </source>
</evidence>
<protein>
    <submittedName>
        <fullName evidence="4">GNAT family N-acetyltransferase</fullName>
    </submittedName>
</protein>
<evidence type="ECO:0000313" key="4">
    <source>
        <dbReference type="EMBL" id="MBF9150585.1"/>
    </source>
</evidence>
<dbReference type="Pfam" id="PF00583">
    <property type="entry name" value="Acetyltransf_1"/>
    <property type="match status" value="1"/>
</dbReference>
<keyword evidence="1" id="KW-0808">Transferase</keyword>
<dbReference type="PANTHER" id="PTHR43420:SF12">
    <property type="entry name" value="N-ACETYLTRANSFERASE DOMAIN-CONTAINING PROTEIN"/>
    <property type="match status" value="1"/>
</dbReference>
<name>A0ABS0HE93_9SPHN</name>
<gene>
    <name evidence="4" type="ORF">I2488_06190</name>
</gene>
<dbReference type="PANTHER" id="PTHR43420">
    <property type="entry name" value="ACETYLTRANSFERASE"/>
    <property type="match status" value="1"/>
</dbReference>
<dbReference type="PROSITE" id="PS51186">
    <property type="entry name" value="GNAT"/>
    <property type="match status" value="1"/>
</dbReference>
<feature type="domain" description="N-acetyltransferase" evidence="3">
    <location>
        <begin position="1"/>
        <end position="156"/>
    </location>
</feature>
<comment type="caution">
    <text evidence="4">The sequence shown here is derived from an EMBL/GenBank/DDBJ whole genome shotgun (WGS) entry which is preliminary data.</text>
</comment>
<proteinExistence type="predicted"/>
<organism evidence="4 5">
    <name type="scientific">Novosphingobium jiangmenense</name>
    <dbReference type="NCBI Taxonomy" id="2791981"/>
    <lineage>
        <taxon>Bacteria</taxon>
        <taxon>Pseudomonadati</taxon>
        <taxon>Pseudomonadota</taxon>
        <taxon>Alphaproteobacteria</taxon>
        <taxon>Sphingomonadales</taxon>
        <taxon>Sphingomonadaceae</taxon>
        <taxon>Novosphingobium</taxon>
    </lineage>
</organism>
<keyword evidence="2" id="KW-0012">Acyltransferase</keyword>
<sequence length="157" mass="17595">MTLPQDDIDRIMAVMEQAFPPEYGEAWNRRQVSDALLLGNCRYGLIAADGSMQLEETSESAGFFMSRSVLDEEELLLFAISPKYRRKGLGHRLLAQFIATAKAAGMQRVFLEMRKDNPAAFLYASHGFREVGLRPGYYRTPGGGRIDAISQELTLDN</sequence>
<dbReference type="CDD" id="cd04301">
    <property type="entry name" value="NAT_SF"/>
    <property type="match status" value="1"/>
</dbReference>
<dbReference type="Gene3D" id="3.40.630.30">
    <property type="match status" value="1"/>
</dbReference>
<accession>A0ABS0HE93</accession>
<dbReference type="InterPro" id="IPR016181">
    <property type="entry name" value="Acyl_CoA_acyltransferase"/>
</dbReference>
<dbReference type="Proteomes" id="UP000600799">
    <property type="component" value="Unassembled WGS sequence"/>
</dbReference>
<dbReference type="SUPFAM" id="SSF55729">
    <property type="entry name" value="Acyl-CoA N-acyltransferases (Nat)"/>
    <property type="match status" value="1"/>
</dbReference>
<dbReference type="InterPro" id="IPR050680">
    <property type="entry name" value="YpeA/RimI_acetyltransf"/>
</dbReference>
<evidence type="ECO:0000259" key="3">
    <source>
        <dbReference type="PROSITE" id="PS51186"/>
    </source>
</evidence>
<evidence type="ECO:0000256" key="1">
    <source>
        <dbReference type="ARBA" id="ARBA00022679"/>
    </source>
</evidence>
<dbReference type="InterPro" id="IPR000182">
    <property type="entry name" value="GNAT_dom"/>
</dbReference>
<dbReference type="EMBL" id="JADQDC010000003">
    <property type="protein sequence ID" value="MBF9150585.1"/>
    <property type="molecule type" value="Genomic_DNA"/>
</dbReference>
<keyword evidence="5" id="KW-1185">Reference proteome</keyword>